<reference evidence="2" key="1">
    <citation type="submission" date="2020-10" db="EMBL/GenBank/DDBJ databases">
        <authorList>
            <person name="Gilroy R."/>
        </authorList>
    </citation>
    <scope>NUCLEOTIDE SEQUENCE</scope>
    <source>
        <strain evidence="2">1383</strain>
    </source>
</reference>
<protein>
    <submittedName>
        <fullName evidence="2">Uncharacterized protein</fullName>
    </submittedName>
</protein>
<feature type="region of interest" description="Disordered" evidence="1">
    <location>
        <begin position="304"/>
        <end position="334"/>
    </location>
</feature>
<feature type="region of interest" description="Disordered" evidence="1">
    <location>
        <begin position="27"/>
        <end position="46"/>
    </location>
</feature>
<dbReference type="InterPro" id="IPR046111">
    <property type="entry name" value="DUF6048"/>
</dbReference>
<evidence type="ECO:0000313" key="3">
    <source>
        <dbReference type="Proteomes" id="UP000824161"/>
    </source>
</evidence>
<dbReference type="Proteomes" id="UP000824161">
    <property type="component" value="Unassembled WGS sequence"/>
</dbReference>
<evidence type="ECO:0000256" key="1">
    <source>
        <dbReference type="SAM" id="MobiDB-lite"/>
    </source>
</evidence>
<organism evidence="2 3">
    <name type="scientific">Candidatus Merdimorpha stercoravium</name>
    <dbReference type="NCBI Taxonomy" id="2840863"/>
    <lineage>
        <taxon>Bacteria</taxon>
        <taxon>Pseudomonadati</taxon>
        <taxon>Bacteroidota</taxon>
        <taxon>Flavobacteriia</taxon>
        <taxon>Flavobacteriales</taxon>
        <taxon>Candidatus Merdimorpha</taxon>
    </lineage>
</organism>
<dbReference type="Pfam" id="PF19515">
    <property type="entry name" value="DUF6048"/>
    <property type="match status" value="1"/>
</dbReference>
<dbReference type="EMBL" id="DVLY01000094">
    <property type="protein sequence ID" value="HIT97990.1"/>
    <property type="molecule type" value="Genomic_DNA"/>
</dbReference>
<comment type="caution">
    <text evidence="2">The sequence shown here is derived from an EMBL/GenBank/DDBJ whole genome shotgun (WGS) entry which is preliminary data.</text>
</comment>
<proteinExistence type="predicted"/>
<reference evidence="2" key="2">
    <citation type="journal article" date="2021" name="PeerJ">
        <title>Extensive microbial diversity within the chicken gut microbiome revealed by metagenomics and culture.</title>
        <authorList>
            <person name="Gilroy R."/>
            <person name="Ravi A."/>
            <person name="Getino M."/>
            <person name="Pursley I."/>
            <person name="Horton D.L."/>
            <person name="Alikhan N.F."/>
            <person name="Baker D."/>
            <person name="Gharbi K."/>
            <person name="Hall N."/>
            <person name="Watson M."/>
            <person name="Adriaenssens E.M."/>
            <person name="Foster-Nyarko E."/>
            <person name="Jarju S."/>
            <person name="Secka A."/>
            <person name="Antonio M."/>
            <person name="Oren A."/>
            <person name="Chaudhuri R.R."/>
            <person name="La Ragione R."/>
            <person name="Hildebrand F."/>
            <person name="Pallen M.J."/>
        </authorList>
    </citation>
    <scope>NUCLEOTIDE SEQUENCE</scope>
    <source>
        <strain evidence="2">1383</strain>
    </source>
</reference>
<dbReference type="AlphaFoldDB" id="A0A9D1H9A6"/>
<feature type="compositionally biased region" description="Basic and acidic residues" evidence="1">
    <location>
        <begin position="304"/>
        <end position="320"/>
    </location>
</feature>
<name>A0A9D1H9A6_9FLAO</name>
<sequence length="334" mass="36932">MHPTPTLIRSLLLLVLATTGGLVLAQQGKEDSTPSASPASSEEAVKVPEGDTLTVLPEIDSQLFSAGELIDTTGIASDSLPVVDTTRRDTLIEVQHALRVGIDLAAPLLPIISGKNEDRGWMMMADYRLTPKLYAAANFGMAERHLNFTSMRTSVDGWFAQAGVHYALTQGAFLQKNGKEALDILYFGAKLGYSKYNRHIYGMTISDGYWDTDYAVDITDRPSAMWLNLSIGAEVSLWNNLFLTMEGSYNLIVAQSDKNGIGPLAVPGIGQVYNKSVAFSMSYGIAYRFPLYKKVHRIRIRQKRESENVRRARENAEKTKNFTPAFTPTELLEE</sequence>
<evidence type="ECO:0000313" key="2">
    <source>
        <dbReference type="EMBL" id="HIT97990.1"/>
    </source>
</evidence>
<gene>
    <name evidence="2" type="ORF">IAC44_04040</name>
</gene>
<accession>A0A9D1H9A6</accession>